<dbReference type="InterPro" id="IPR027417">
    <property type="entry name" value="P-loop_NTPase"/>
</dbReference>
<evidence type="ECO:0000313" key="7">
    <source>
        <dbReference type="EMBL" id="CAE8698199.1"/>
    </source>
</evidence>
<reference evidence="7" key="1">
    <citation type="submission" date="2021-02" db="EMBL/GenBank/DDBJ databases">
        <authorList>
            <person name="Dougan E. K."/>
            <person name="Rhodes N."/>
            <person name="Thang M."/>
            <person name="Chan C."/>
        </authorList>
    </citation>
    <scope>NUCLEOTIDE SEQUENCE</scope>
</reference>
<evidence type="ECO:0000256" key="3">
    <source>
        <dbReference type="ARBA" id="ARBA00022840"/>
    </source>
</evidence>
<dbReference type="SUPFAM" id="SSF52540">
    <property type="entry name" value="P-loop containing nucleoside triphosphate hydrolases"/>
    <property type="match status" value="1"/>
</dbReference>
<organism evidence="7 8">
    <name type="scientific">Polarella glacialis</name>
    <name type="common">Dinoflagellate</name>
    <dbReference type="NCBI Taxonomy" id="89957"/>
    <lineage>
        <taxon>Eukaryota</taxon>
        <taxon>Sar</taxon>
        <taxon>Alveolata</taxon>
        <taxon>Dinophyceae</taxon>
        <taxon>Suessiales</taxon>
        <taxon>Suessiaceae</taxon>
        <taxon>Polarella</taxon>
    </lineage>
</organism>
<feature type="domain" description="DEAD/DEAH-box helicase" evidence="6">
    <location>
        <begin position="45"/>
        <end position="82"/>
    </location>
</feature>
<dbReference type="EC" id="3.6.4.13" evidence="4"/>
<dbReference type="GO" id="GO:0003723">
    <property type="term" value="F:RNA binding"/>
    <property type="evidence" value="ECO:0007669"/>
    <property type="project" value="UniProtKB-UniRule"/>
</dbReference>
<keyword evidence="4" id="KW-0347">Helicase</keyword>
<evidence type="ECO:0000313" key="8">
    <source>
        <dbReference type="Proteomes" id="UP000626109"/>
    </source>
</evidence>
<keyword evidence="3 4" id="KW-0067">ATP-binding</keyword>
<accession>A0A813KED6</accession>
<dbReference type="Proteomes" id="UP000626109">
    <property type="component" value="Unassembled WGS sequence"/>
</dbReference>
<keyword evidence="1 4" id="KW-0547">Nucleotide-binding</keyword>
<dbReference type="AlphaFoldDB" id="A0A813KED6"/>
<dbReference type="PANTHER" id="PTHR24031">
    <property type="entry name" value="RNA HELICASE"/>
    <property type="match status" value="1"/>
</dbReference>
<keyword evidence="4" id="KW-0694">RNA-binding</keyword>
<evidence type="ECO:0000259" key="6">
    <source>
        <dbReference type="Pfam" id="PF00270"/>
    </source>
</evidence>
<evidence type="ECO:0000256" key="5">
    <source>
        <dbReference type="SAM" id="MobiDB-lite"/>
    </source>
</evidence>
<gene>
    <name evidence="7" type="ORF">PGLA2088_LOCUS30616</name>
</gene>
<evidence type="ECO:0000256" key="2">
    <source>
        <dbReference type="ARBA" id="ARBA00022801"/>
    </source>
</evidence>
<keyword evidence="2 4" id="KW-0378">Hydrolase</keyword>
<comment type="domain">
    <text evidence="4">The Q motif is unique to and characteristic of the DEAD box family of RNA helicases and controls ATP binding and hydrolysis.</text>
</comment>
<sequence length="96" mass="10582">VRATSPGAQQQEEAADLSPSRFDELPLSAEGKLAMREGFRYEYQTEVQAKTFRPIAQGSDLVVRAKTGSGKTLSFLLPVMETCPYCYLFVSCCCCC</sequence>
<dbReference type="GO" id="GO:0003724">
    <property type="term" value="F:RNA helicase activity"/>
    <property type="evidence" value="ECO:0007669"/>
    <property type="project" value="UniProtKB-EC"/>
</dbReference>
<dbReference type="Gene3D" id="3.40.50.300">
    <property type="entry name" value="P-loop containing nucleotide triphosphate hydrolases"/>
    <property type="match status" value="1"/>
</dbReference>
<proteinExistence type="inferred from homology"/>
<comment type="similarity">
    <text evidence="4">Belongs to the DEAD box helicase family.</text>
</comment>
<feature type="non-terminal residue" evidence="7">
    <location>
        <position position="96"/>
    </location>
</feature>
<dbReference type="EMBL" id="CAJNNW010028896">
    <property type="protein sequence ID" value="CAE8698199.1"/>
    <property type="molecule type" value="Genomic_DNA"/>
</dbReference>
<dbReference type="GO" id="GO:0016787">
    <property type="term" value="F:hydrolase activity"/>
    <property type="evidence" value="ECO:0007669"/>
    <property type="project" value="UniProtKB-KW"/>
</dbReference>
<evidence type="ECO:0000256" key="4">
    <source>
        <dbReference type="RuleBase" id="RU365068"/>
    </source>
</evidence>
<name>A0A813KED6_POLGL</name>
<comment type="function">
    <text evidence="4">RNA helicase.</text>
</comment>
<comment type="catalytic activity">
    <reaction evidence="4">
        <text>ATP + H2O = ADP + phosphate + H(+)</text>
        <dbReference type="Rhea" id="RHEA:13065"/>
        <dbReference type="ChEBI" id="CHEBI:15377"/>
        <dbReference type="ChEBI" id="CHEBI:15378"/>
        <dbReference type="ChEBI" id="CHEBI:30616"/>
        <dbReference type="ChEBI" id="CHEBI:43474"/>
        <dbReference type="ChEBI" id="CHEBI:456216"/>
        <dbReference type="EC" id="3.6.4.13"/>
    </reaction>
</comment>
<dbReference type="GO" id="GO:0005524">
    <property type="term" value="F:ATP binding"/>
    <property type="evidence" value="ECO:0007669"/>
    <property type="project" value="UniProtKB-UniRule"/>
</dbReference>
<evidence type="ECO:0000256" key="1">
    <source>
        <dbReference type="ARBA" id="ARBA00022741"/>
    </source>
</evidence>
<protein>
    <recommendedName>
        <fullName evidence="4">ATP-dependent RNA helicase</fullName>
        <ecNumber evidence="4">3.6.4.13</ecNumber>
    </recommendedName>
</protein>
<comment type="caution">
    <text evidence="7">The sequence shown here is derived from an EMBL/GenBank/DDBJ whole genome shotgun (WGS) entry which is preliminary data.</text>
</comment>
<feature type="compositionally biased region" description="Polar residues" evidence="5">
    <location>
        <begin position="1"/>
        <end position="12"/>
    </location>
</feature>
<dbReference type="InterPro" id="IPR011545">
    <property type="entry name" value="DEAD/DEAH_box_helicase_dom"/>
</dbReference>
<dbReference type="Pfam" id="PF00270">
    <property type="entry name" value="DEAD"/>
    <property type="match status" value="1"/>
</dbReference>
<feature type="region of interest" description="Disordered" evidence="5">
    <location>
        <begin position="1"/>
        <end position="23"/>
    </location>
</feature>